<dbReference type="PANTHER" id="PTHR21738">
    <property type="entry name" value="RIBOSOMAL RNA PROCESSING PROTEIN 36 HOMOLOG"/>
    <property type="match status" value="1"/>
</dbReference>
<evidence type="ECO:0000256" key="7">
    <source>
        <dbReference type="SAM" id="MobiDB-lite"/>
    </source>
</evidence>
<feature type="compositionally biased region" description="Basic and acidic residues" evidence="7">
    <location>
        <begin position="181"/>
        <end position="193"/>
    </location>
</feature>
<feature type="compositionally biased region" description="Acidic residues" evidence="7">
    <location>
        <begin position="48"/>
        <end position="85"/>
    </location>
</feature>
<keyword evidence="5 6" id="KW-0539">Nucleus</keyword>
<feature type="region of interest" description="Disordered" evidence="7">
    <location>
        <begin position="1"/>
        <end position="214"/>
    </location>
</feature>
<feature type="region of interest" description="Disordered" evidence="7">
    <location>
        <begin position="255"/>
        <end position="274"/>
    </location>
</feature>
<evidence type="ECO:0000256" key="4">
    <source>
        <dbReference type="ARBA" id="ARBA00022552"/>
    </source>
</evidence>
<dbReference type="PANTHER" id="PTHR21738:SF0">
    <property type="entry name" value="RIBOSOMAL RNA PROCESSING PROTEIN 36 HOMOLOG"/>
    <property type="match status" value="1"/>
</dbReference>
<organism evidence="8 9">
    <name type="scientific">Skeletonema marinoi</name>
    <dbReference type="NCBI Taxonomy" id="267567"/>
    <lineage>
        <taxon>Eukaryota</taxon>
        <taxon>Sar</taxon>
        <taxon>Stramenopiles</taxon>
        <taxon>Ochrophyta</taxon>
        <taxon>Bacillariophyta</taxon>
        <taxon>Coscinodiscophyceae</taxon>
        <taxon>Thalassiosirophycidae</taxon>
        <taxon>Thalassiosirales</taxon>
        <taxon>Skeletonemataceae</taxon>
        <taxon>Skeletonema</taxon>
        <taxon>Skeletonema marinoi-dohrnii complex</taxon>
    </lineage>
</organism>
<keyword evidence="4 6" id="KW-0698">rRNA processing</keyword>
<dbReference type="GO" id="GO:0030686">
    <property type="term" value="C:90S preribosome"/>
    <property type="evidence" value="ECO:0007669"/>
    <property type="project" value="TreeGrafter"/>
</dbReference>
<proteinExistence type="inferred from homology"/>
<dbReference type="GO" id="GO:0005730">
    <property type="term" value="C:nucleolus"/>
    <property type="evidence" value="ECO:0007669"/>
    <property type="project" value="UniProtKB-SubCell"/>
</dbReference>
<comment type="caution">
    <text evidence="8">The sequence shown here is derived from an EMBL/GenBank/DDBJ whole genome shotgun (WGS) entry which is preliminary data.</text>
</comment>
<comment type="similarity">
    <text evidence="2 6">Belongs to the RRP36 family.</text>
</comment>
<gene>
    <name evidence="8" type="ORF">QTG54_001473</name>
</gene>
<evidence type="ECO:0000256" key="5">
    <source>
        <dbReference type="ARBA" id="ARBA00023242"/>
    </source>
</evidence>
<dbReference type="AlphaFoldDB" id="A0AAD9DJ22"/>
<evidence type="ECO:0000256" key="1">
    <source>
        <dbReference type="ARBA" id="ARBA00004604"/>
    </source>
</evidence>
<evidence type="ECO:0000313" key="9">
    <source>
        <dbReference type="Proteomes" id="UP001224775"/>
    </source>
</evidence>
<feature type="compositionally biased region" description="Acidic residues" evidence="7">
    <location>
        <begin position="27"/>
        <end position="37"/>
    </location>
</feature>
<dbReference type="EMBL" id="JATAAI010000002">
    <property type="protein sequence ID" value="KAK1747510.1"/>
    <property type="molecule type" value="Genomic_DNA"/>
</dbReference>
<dbReference type="GO" id="GO:0000462">
    <property type="term" value="P:maturation of SSU-rRNA from tricistronic rRNA transcript (SSU-rRNA, 5.8S rRNA, LSU-rRNA)"/>
    <property type="evidence" value="ECO:0007669"/>
    <property type="project" value="TreeGrafter"/>
</dbReference>
<comment type="subunit">
    <text evidence="6">Associates with 90S and pre-40S pre-ribosomal particles.</text>
</comment>
<protein>
    <recommendedName>
        <fullName evidence="6">rRNA biogenesis protein RRP36</fullName>
    </recommendedName>
</protein>
<comment type="subcellular location">
    <subcellularLocation>
        <location evidence="1 6">Nucleus</location>
        <location evidence="1 6">Nucleolus</location>
    </subcellularLocation>
</comment>
<comment type="function">
    <text evidence="6">Component of the 90S pre-ribosome involved in the maturation of rRNAs. Required for early cleavages of the pre-RNAs in the 40S ribosomal subunit maturation pathway.</text>
</comment>
<accession>A0AAD9DJ22</accession>
<keyword evidence="6" id="KW-0687">Ribonucleoprotein</keyword>
<evidence type="ECO:0000256" key="6">
    <source>
        <dbReference type="RuleBase" id="RU368027"/>
    </source>
</evidence>
<feature type="compositionally biased region" description="Basic residues" evidence="7">
    <location>
        <begin position="166"/>
        <end position="175"/>
    </location>
</feature>
<reference evidence="8" key="1">
    <citation type="submission" date="2023-06" db="EMBL/GenBank/DDBJ databases">
        <title>Survivors Of The Sea: Transcriptome response of Skeletonema marinoi to long-term dormancy.</title>
        <authorList>
            <person name="Pinder M.I.M."/>
            <person name="Kourtchenko O."/>
            <person name="Robertson E.K."/>
            <person name="Larsson T."/>
            <person name="Maumus F."/>
            <person name="Osuna-Cruz C.M."/>
            <person name="Vancaester E."/>
            <person name="Stenow R."/>
            <person name="Vandepoele K."/>
            <person name="Ploug H."/>
            <person name="Bruchert V."/>
            <person name="Godhe A."/>
            <person name="Topel M."/>
        </authorList>
    </citation>
    <scope>NUCLEOTIDE SEQUENCE</scope>
    <source>
        <strain evidence="8">R05AC</strain>
    </source>
</reference>
<keyword evidence="9" id="KW-1185">Reference proteome</keyword>
<name>A0AAD9DJ22_9STRA</name>
<evidence type="ECO:0000256" key="3">
    <source>
        <dbReference type="ARBA" id="ARBA00022517"/>
    </source>
</evidence>
<keyword evidence="3 6" id="KW-0690">Ribosome biogenesis</keyword>
<dbReference type="Pfam" id="PF06102">
    <property type="entry name" value="RRP36"/>
    <property type="match status" value="1"/>
</dbReference>
<sequence length="374" mass="42169">MMDPASSSDDESSSSAEEVSNKNPLHDDDDDDSSDDDDAHHVSNFDDLPTDDSEMESDSDDDSDDDDEEDNDESNNAHDDEEDLPLAERVAKRAQLGRRYNDSNKEDRDEDGGKKRLLERKNRAITLASERLRKARKNNHDSDSSSVPSSSDDDSSVEEATSNKGKQTKKKKSKHAPTEVSSKRRDFFARGRPDLNSSGIGVSVGANKYKPRDPRMVSLSGHLDEDVFEKRYGFLDDVQEAEIAKLKKRVSAWKTTGNKGQKARKKLGLTQGNDTFENDQEELTRLIQEVAERKKANLVRAAKRTVKKKLREDVASGKGVYYPKRSELRKMELEAKFEEIRKRGGDEAVDKAIAKRRKKNVAKSHKLMPSHMVK</sequence>
<feature type="compositionally biased region" description="Basic and acidic residues" evidence="7">
    <location>
        <begin position="99"/>
        <end position="122"/>
    </location>
</feature>
<evidence type="ECO:0000313" key="8">
    <source>
        <dbReference type="EMBL" id="KAK1747510.1"/>
    </source>
</evidence>
<evidence type="ECO:0000256" key="2">
    <source>
        <dbReference type="ARBA" id="ARBA00009418"/>
    </source>
</evidence>
<dbReference type="Proteomes" id="UP001224775">
    <property type="component" value="Unassembled WGS sequence"/>
</dbReference>
<dbReference type="InterPro" id="IPR009292">
    <property type="entry name" value="RRP36"/>
</dbReference>